<gene>
    <name evidence="2" type="ORF">HUE58_05910</name>
</gene>
<evidence type="ECO:0000256" key="1">
    <source>
        <dbReference type="SAM" id="Phobius"/>
    </source>
</evidence>
<name>A0A6N0HQV9_9GAMM</name>
<proteinExistence type="predicted"/>
<evidence type="ECO:0000313" key="3">
    <source>
        <dbReference type="Proteomes" id="UP000509429"/>
    </source>
</evidence>
<feature type="transmembrane region" description="Helical" evidence="1">
    <location>
        <begin position="53"/>
        <end position="73"/>
    </location>
</feature>
<dbReference type="RefSeq" id="WP_174606066.1">
    <property type="nucleotide sequence ID" value="NZ_CP054490.1"/>
</dbReference>
<organism evidence="2 3">
    <name type="scientific">Candidatus Ruthia endofausta</name>
    <dbReference type="NCBI Taxonomy" id="2738852"/>
    <lineage>
        <taxon>Bacteria</taxon>
        <taxon>Pseudomonadati</taxon>
        <taxon>Pseudomonadota</taxon>
        <taxon>Gammaproteobacteria</taxon>
        <taxon>Candidatus Pseudothioglobaceae</taxon>
        <taxon>Candidatus Ruthturnera</taxon>
    </lineage>
</organism>
<accession>A0A6N0HQV9</accession>
<keyword evidence="3" id="KW-1185">Reference proteome</keyword>
<dbReference type="AlphaFoldDB" id="A0A6N0HQV9"/>
<dbReference type="Proteomes" id="UP000509429">
    <property type="component" value="Chromosome"/>
</dbReference>
<dbReference type="KEGG" id="reo:HUE58_05910"/>
<keyword evidence="1" id="KW-0472">Membrane</keyword>
<dbReference type="EMBL" id="CP054490">
    <property type="protein sequence ID" value="QKQ24630.1"/>
    <property type="molecule type" value="Genomic_DNA"/>
</dbReference>
<sequence>MRLNNNYTYIVSPIVSISTRVPIAEAEFVGFIASSLENSNATSTVLTVYQFGISAQSGFYLLFAYVLIALFLIDL</sequence>
<reference evidence="2 3" key="1">
    <citation type="submission" date="2020-05" db="EMBL/GenBank/DDBJ databases">
        <title>Horizontal transmission and recombination maintain forever young bacterial symbiont genomes.</title>
        <authorList>
            <person name="Russell S.L."/>
            <person name="Pepper-Tunick E."/>
            <person name="Svedberg J."/>
            <person name="Byrne A."/>
            <person name="Ruelas Castillo J."/>
            <person name="Vollmers C."/>
            <person name="Beinart R.A."/>
            <person name="Corbett-Detig R."/>
        </authorList>
    </citation>
    <scope>NUCLEOTIDE SEQUENCE [LARGE SCALE GENOMIC DNA]</scope>
    <source>
        <strain evidence="2">JDF_Ridge</strain>
    </source>
</reference>
<keyword evidence="1" id="KW-0812">Transmembrane</keyword>
<protein>
    <submittedName>
        <fullName evidence="2">Uncharacterized protein</fullName>
    </submittedName>
</protein>
<evidence type="ECO:0000313" key="2">
    <source>
        <dbReference type="EMBL" id="QKQ24630.1"/>
    </source>
</evidence>
<keyword evidence="1" id="KW-1133">Transmembrane helix</keyword>